<proteinExistence type="predicted"/>
<sequence length="182" mass="19506">MLMSLYSPITPASERGVLTNQRCKLCVPAIVLSFLPVLFTELLLSGVEMQALGTSLRLLVTIFFAFCFTSISVGIVAIAAAAIDVRVVFLIVFVEDLVFLDSSSIARLLFFAAITAAINSSSFKPSITAPRSRSIIIELLIRSRAARRFASHSRFCASISSSAALNCSAVHAAPVSSTKRMA</sequence>
<reference evidence="2" key="2">
    <citation type="submission" date="2020-05" db="UniProtKB">
        <authorList>
            <consortium name="EnsemblMetazoa"/>
        </authorList>
    </citation>
    <scope>IDENTIFICATION</scope>
    <source>
        <strain evidence="2">IAEA</strain>
    </source>
</reference>
<feature type="transmembrane region" description="Helical" evidence="1">
    <location>
        <begin position="25"/>
        <end position="44"/>
    </location>
</feature>
<organism evidence="2 3">
    <name type="scientific">Glossina palpalis gambiensis</name>
    <dbReference type="NCBI Taxonomy" id="67801"/>
    <lineage>
        <taxon>Eukaryota</taxon>
        <taxon>Metazoa</taxon>
        <taxon>Ecdysozoa</taxon>
        <taxon>Arthropoda</taxon>
        <taxon>Hexapoda</taxon>
        <taxon>Insecta</taxon>
        <taxon>Pterygota</taxon>
        <taxon>Neoptera</taxon>
        <taxon>Endopterygota</taxon>
        <taxon>Diptera</taxon>
        <taxon>Brachycera</taxon>
        <taxon>Muscomorpha</taxon>
        <taxon>Hippoboscoidea</taxon>
        <taxon>Glossinidae</taxon>
        <taxon>Glossina</taxon>
    </lineage>
</organism>
<keyword evidence="1" id="KW-0812">Transmembrane</keyword>
<keyword evidence="3" id="KW-1185">Reference proteome</keyword>
<reference evidence="3" key="1">
    <citation type="submission" date="2015-01" db="EMBL/GenBank/DDBJ databases">
        <authorList>
            <person name="Aksoy S."/>
            <person name="Warren W."/>
            <person name="Wilson R.K."/>
        </authorList>
    </citation>
    <scope>NUCLEOTIDE SEQUENCE [LARGE SCALE GENOMIC DNA]</scope>
    <source>
        <strain evidence="3">IAEA</strain>
    </source>
</reference>
<accession>A0A1B0B5V6</accession>
<dbReference type="EMBL" id="JXJN01008888">
    <property type="status" value="NOT_ANNOTATED_CDS"/>
    <property type="molecule type" value="Genomic_DNA"/>
</dbReference>
<name>A0A1B0B5V6_9MUSC</name>
<keyword evidence="1" id="KW-1133">Transmembrane helix</keyword>
<evidence type="ECO:0000313" key="2">
    <source>
        <dbReference type="EnsemblMetazoa" id="GPPI019917-PA"/>
    </source>
</evidence>
<evidence type="ECO:0000256" key="1">
    <source>
        <dbReference type="SAM" id="Phobius"/>
    </source>
</evidence>
<dbReference type="AlphaFoldDB" id="A0A1B0B5V6"/>
<feature type="transmembrane region" description="Helical" evidence="1">
    <location>
        <begin position="103"/>
        <end position="123"/>
    </location>
</feature>
<keyword evidence="1" id="KW-0472">Membrane</keyword>
<dbReference type="EnsemblMetazoa" id="GPPI019917-RA">
    <property type="protein sequence ID" value="GPPI019917-PA"/>
    <property type="gene ID" value="GPPI019917"/>
</dbReference>
<dbReference type="VEuPathDB" id="VectorBase:GPPI019917"/>
<protein>
    <submittedName>
        <fullName evidence="2">Uncharacterized protein</fullName>
    </submittedName>
</protein>
<evidence type="ECO:0000313" key="3">
    <source>
        <dbReference type="Proteomes" id="UP000092460"/>
    </source>
</evidence>
<feature type="transmembrane region" description="Helical" evidence="1">
    <location>
        <begin position="56"/>
        <end position="83"/>
    </location>
</feature>
<dbReference type="Proteomes" id="UP000092460">
    <property type="component" value="Unassembled WGS sequence"/>
</dbReference>